<evidence type="ECO:0000256" key="1">
    <source>
        <dbReference type="ARBA" id="ARBA00010820"/>
    </source>
</evidence>
<dbReference type="Proteomes" id="UP000489600">
    <property type="component" value="Unassembled WGS sequence"/>
</dbReference>
<evidence type="ECO:0000313" key="5">
    <source>
        <dbReference type="Proteomes" id="UP000489600"/>
    </source>
</evidence>
<dbReference type="InterPro" id="IPR007592">
    <property type="entry name" value="GEBP"/>
</dbReference>
<feature type="domain" description="Glabrous enhancer-binding protein-like DBD" evidence="3">
    <location>
        <begin position="88"/>
        <end position="180"/>
    </location>
</feature>
<feature type="region of interest" description="Disordered" evidence="2">
    <location>
        <begin position="63"/>
        <end position="82"/>
    </location>
</feature>
<gene>
    <name evidence="4" type="ORF">ANE_LOCUS50</name>
</gene>
<dbReference type="Pfam" id="PF04504">
    <property type="entry name" value="GeBP-like_DBD"/>
    <property type="match status" value="1"/>
</dbReference>
<dbReference type="GO" id="GO:0006355">
    <property type="term" value="P:regulation of DNA-templated transcription"/>
    <property type="evidence" value="ECO:0007669"/>
    <property type="project" value="InterPro"/>
</dbReference>
<dbReference type="InterPro" id="IPR053932">
    <property type="entry name" value="GeBP-like_DBD"/>
</dbReference>
<dbReference type="GO" id="GO:0005634">
    <property type="term" value="C:nucleus"/>
    <property type="evidence" value="ECO:0007669"/>
    <property type="project" value="TreeGrafter"/>
</dbReference>
<reference evidence="4" key="1">
    <citation type="submission" date="2019-07" db="EMBL/GenBank/DDBJ databases">
        <authorList>
            <person name="Dittberner H."/>
        </authorList>
    </citation>
    <scope>NUCLEOTIDE SEQUENCE [LARGE SCALE GENOMIC DNA]</scope>
</reference>
<comment type="similarity">
    <text evidence="1">Belongs to the GeBP family.</text>
</comment>
<dbReference type="PANTHER" id="PTHR31662:SF33">
    <property type="entry name" value="DNA-BINDING STOREKEEPER PROTEIN TRANSCRIPTIONAL REGULATOR-LIKE PROTEIN"/>
    <property type="match status" value="1"/>
</dbReference>
<evidence type="ECO:0000256" key="2">
    <source>
        <dbReference type="SAM" id="MobiDB-lite"/>
    </source>
</evidence>
<accession>A0A565AJR4</accession>
<evidence type="ECO:0000313" key="4">
    <source>
        <dbReference type="EMBL" id="VVA89605.1"/>
    </source>
</evidence>
<evidence type="ECO:0000259" key="3">
    <source>
        <dbReference type="Pfam" id="PF04504"/>
    </source>
</evidence>
<proteinExistence type="inferred from homology"/>
<sequence>MLQTLKKKYKRNLSKRKIGEGPIFGLSKSVWGELGYLAGKMATVAKPQDHVFDVPKPVWRAPRYKNHIDGGEKKSSGGKETNETCVETVWSDEDKTALLQGLIDFKSNTGTHAYEDMSGFYEVVRKSVRVDVRKIEVIEKLRTLREKFESNLGQGKKGEEPTFVKPHDRKIFILSKSIWGALYYSGKSGEEPTFAKPHDSEVFDLSKPVWKAQRDENRDVKRRKTKKT</sequence>
<dbReference type="EMBL" id="CABITT030000001">
    <property type="protein sequence ID" value="VVA89605.1"/>
    <property type="molecule type" value="Genomic_DNA"/>
</dbReference>
<protein>
    <recommendedName>
        <fullName evidence="3">Glabrous enhancer-binding protein-like DBD domain-containing protein</fullName>
    </recommendedName>
</protein>
<organism evidence="4 5">
    <name type="scientific">Arabis nemorensis</name>
    <dbReference type="NCBI Taxonomy" id="586526"/>
    <lineage>
        <taxon>Eukaryota</taxon>
        <taxon>Viridiplantae</taxon>
        <taxon>Streptophyta</taxon>
        <taxon>Embryophyta</taxon>
        <taxon>Tracheophyta</taxon>
        <taxon>Spermatophyta</taxon>
        <taxon>Magnoliopsida</taxon>
        <taxon>eudicotyledons</taxon>
        <taxon>Gunneridae</taxon>
        <taxon>Pentapetalae</taxon>
        <taxon>rosids</taxon>
        <taxon>malvids</taxon>
        <taxon>Brassicales</taxon>
        <taxon>Brassicaceae</taxon>
        <taxon>Arabideae</taxon>
        <taxon>Arabis</taxon>
    </lineage>
</organism>
<name>A0A565AJR4_9BRAS</name>
<comment type="caution">
    <text evidence="4">The sequence shown here is derived from an EMBL/GenBank/DDBJ whole genome shotgun (WGS) entry which is preliminary data.</text>
</comment>
<keyword evidence="5" id="KW-1185">Reference proteome</keyword>
<feature type="compositionally biased region" description="Basic and acidic residues" evidence="2">
    <location>
        <begin position="66"/>
        <end position="82"/>
    </location>
</feature>
<dbReference type="AlphaFoldDB" id="A0A565AJR4"/>
<dbReference type="OrthoDB" id="661680at2759"/>
<dbReference type="PANTHER" id="PTHR31662">
    <property type="entry name" value="BNAANNG10740D PROTEIN-RELATED"/>
    <property type="match status" value="1"/>
</dbReference>